<dbReference type="InterPro" id="IPR045221">
    <property type="entry name" value="Sphingomyelin_synth-like"/>
</dbReference>
<reference evidence="11 12" key="1">
    <citation type="submission" date="2016-05" db="EMBL/GenBank/DDBJ databases">
        <title>Nuclear genome of Blastocystis sp. subtype 1 NandII.</title>
        <authorList>
            <person name="Gentekaki E."/>
            <person name="Curtis B."/>
            <person name="Stairs C."/>
            <person name="Eme L."/>
            <person name="Herman E."/>
            <person name="Klimes V."/>
            <person name="Arias M.C."/>
            <person name="Elias M."/>
            <person name="Hilliou F."/>
            <person name="Klute M."/>
            <person name="Malik S.-B."/>
            <person name="Pightling A."/>
            <person name="Rachubinski R."/>
            <person name="Salas D."/>
            <person name="Schlacht A."/>
            <person name="Suga H."/>
            <person name="Archibald J."/>
            <person name="Ball S.G."/>
            <person name="Clark G."/>
            <person name="Dacks J."/>
            <person name="Van Der Giezen M."/>
            <person name="Tsaousis A."/>
            <person name="Roger A."/>
        </authorList>
    </citation>
    <scope>NUCLEOTIDE SEQUENCE [LARGE SCALE GENOMIC DNA]</scope>
    <source>
        <strain evidence="12">ATCC 50177 / NandII</strain>
    </source>
</reference>
<dbReference type="AlphaFoldDB" id="A0A196S6R7"/>
<evidence type="ECO:0000256" key="4">
    <source>
        <dbReference type="ARBA" id="ARBA00022692"/>
    </source>
</evidence>
<organism evidence="11 12">
    <name type="scientific">Blastocystis sp. subtype 1 (strain ATCC 50177 / NandII)</name>
    <dbReference type="NCBI Taxonomy" id="478820"/>
    <lineage>
        <taxon>Eukaryota</taxon>
        <taxon>Sar</taxon>
        <taxon>Stramenopiles</taxon>
        <taxon>Bigyra</taxon>
        <taxon>Opalozoa</taxon>
        <taxon>Opalinata</taxon>
        <taxon>Blastocystidae</taxon>
        <taxon>Blastocystis</taxon>
    </lineage>
</organism>
<dbReference type="OrthoDB" id="422827at2759"/>
<feature type="transmembrane region" description="Helical" evidence="9">
    <location>
        <begin position="296"/>
        <end position="316"/>
    </location>
</feature>
<evidence type="ECO:0000259" key="10">
    <source>
        <dbReference type="Pfam" id="PF14360"/>
    </source>
</evidence>
<dbReference type="Proteomes" id="UP000078348">
    <property type="component" value="Unassembled WGS sequence"/>
</dbReference>
<dbReference type="GO" id="GO:0000139">
    <property type="term" value="C:Golgi membrane"/>
    <property type="evidence" value="ECO:0007669"/>
    <property type="project" value="TreeGrafter"/>
</dbReference>
<dbReference type="GO" id="GO:0047493">
    <property type="term" value="F:ceramide cholinephosphotransferase activity"/>
    <property type="evidence" value="ECO:0007669"/>
    <property type="project" value="TreeGrafter"/>
</dbReference>
<evidence type="ECO:0000256" key="1">
    <source>
        <dbReference type="ARBA" id="ARBA00004141"/>
    </source>
</evidence>
<dbReference type="Pfam" id="PF14360">
    <property type="entry name" value="PAP2_C"/>
    <property type="match status" value="1"/>
</dbReference>
<keyword evidence="7" id="KW-0443">Lipid metabolism</keyword>
<keyword evidence="5" id="KW-0746">Sphingolipid metabolism</keyword>
<dbReference type="PANTHER" id="PTHR21290">
    <property type="entry name" value="SPHINGOMYELIN SYNTHETASE"/>
    <property type="match status" value="1"/>
</dbReference>
<dbReference type="GO" id="GO:0005886">
    <property type="term" value="C:plasma membrane"/>
    <property type="evidence" value="ECO:0007669"/>
    <property type="project" value="TreeGrafter"/>
</dbReference>
<dbReference type="GO" id="GO:0033188">
    <property type="term" value="F:sphingomyelin synthase activity"/>
    <property type="evidence" value="ECO:0007669"/>
    <property type="project" value="TreeGrafter"/>
</dbReference>
<accession>A0A196S6R7</accession>
<keyword evidence="6 9" id="KW-1133">Transmembrane helix</keyword>
<comment type="similarity">
    <text evidence="2">Belongs to the sphingomyelin synthase family.</text>
</comment>
<evidence type="ECO:0000256" key="2">
    <source>
        <dbReference type="ARBA" id="ARBA00005441"/>
    </source>
</evidence>
<protein>
    <submittedName>
        <fullName evidence="11">Transmembrane protein</fullName>
    </submittedName>
</protein>
<evidence type="ECO:0000256" key="9">
    <source>
        <dbReference type="SAM" id="Phobius"/>
    </source>
</evidence>
<dbReference type="STRING" id="478820.A0A196S6R7"/>
<evidence type="ECO:0000256" key="5">
    <source>
        <dbReference type="ARBA" id="ARBA00022919"/>
    </source>
</evidence>
<keyword evidence="8 9" id="KW-0472">Membrane</keyword>
<evidence type="ECO:0000313" key="12">
    <source>
        <dbReference type="Proteomes" id="UP000078348"/>
    </source>
</evidence>
<keyword evidence="3" id="KW-0808">Transferase</keyword>
<keyword evidence="4 9" id="KW-0812">Transmembrane</keyword>
<keyword evidence="12" id="KW-1185">Reference proteome</keyword>
<dbReference type="EMBL" id="LXWW01000514">
    <property type="protein sequence ID" value="OAO12750.1"/>
    <property type="molecule type" value="Genomic_DNA"/>
</dbReference>
<dbReference type="GO" id="GO:0046513">
    <property type="term" value="P:ceramide biosynthetic process"/>
    <property type="evidence" value="ECO:0007669"/>
    <property type="project" value="TreeGrafter"/>
</dbReference>
<feature type="transmembrane region" description="Helical" evidence="9">
    <location>
        <begin position="62"/>
        <end position="85"/>
    </location>
</feature>
<evidence type="ECO:0000256" key="8">
    <source>
        <dbReference type="ARBA" id="ARBA00023136"/>
    </source>
</evidence>
<feature type="domain" description="Sphingomyelin synthase-like" evidence="10">
    <location>
        <begin position="263"/>
        <end position="340"/>
    </location>
</feature>
<dbReference type="InterPro" id="IPR025749">
    <property type="entry name" value="Sphingomyelin_synth-like_dom"/>
</dbReference>
<feature type="transmembrane region" description="Helical" evidence="9">
    <location>
        <begin position="124"/>
        <end position="145"/>
    </location>
</feature>
<comment type="caution">
    <text evidence="11">The sequence shown here is derived from an EMBL/GenBank/DDBJ whole genome shotgun (WGS) entry which is preliminary data.</text>
</comment>
<sequence length="398" mass="45145">MLTWILRVGVPYWSITRILRLGSSGRIPYLKWTFFPCSVPQIDPATYFEPFDIDEIKRSAPWVPVVISFNYLLIFLWVSFFSMLFYDPATESLPHYLLVYSAFIACFVLFLVLTNLFKRKLDDSLYRMACNLIILFACGIATSSLNNLTHYLHHKGNALFDIGFSIIPEIPLKYAETSDAILVSYIMCCVVRSLFLHPAVRNKMWGDFGRIASLMILSKGIMGWWTLLPGPAPHCRPGSPDYAPQSIKAIFVNQGTMFGHALNCGDLIFSGHTGFLVTVMLLSEELWRTNSPAMRWGWRVFTLIVLVLFSVFCLSARKHYSVDIISAIWIASLNFCTFRHSWFPSNIAFPAARTVIVRTTLSTSDASKADAIIVSEEQIKPRIIHLSEGSRSHDQLIS</sequence>
<dbReference type="PANTHER" id="PTHR21290:SF62">
    <property type="entry name" value="PHOSPHATIDYLINOSITOL:CERAMIDE INOSITOLPHOSPHOTRANSFERASE 1-RELATED"/>
    <property type="match status" value="1"/>
</dbReference>
<evidence type="ECO:0000256" key="3">
    <source>
        <dbReference type="ARBA" id="ARBA00022679"/>
    </source>
</evidence>
<feature type="transmembrane region" description="Helical" evidence="9">
    <location>
        <begin position="180"/>
        <end position="196"/>
    </location>
</feature>
<evidence type="ECO:0000313" key="11">
    <source>
        <dbReference type="EMBL" id="OAO12750.1"/>
    </source>
</evidence>
<evidence type="ECO:0000256" key="6">
    <source>
        <dbReference type="ARBA" id="ARBA00022989"/>
    </source>
</evidence>
<dbReference type="GO" id="GO:0005789">
    <property type="term" value="C:endoplasmic reticulum membrane"/>
    <property type="evidence" value="ECO:0007669"/>
    <property type="project" value="TreeGrafter"/>
</dbReference>
<evidence type="ECO:0000256" key="7">
    <source>
        <dbReference type="ARBA" id="ARBA00023098"/>
    </source>
</evidence>
<proteinExistence type="inferred from homology"/>
<gene>
    <name evidence="11" type="ORF">AV274_5573</name>
</gene>
<comment type="subcellular location">
    <subcellularLocation>
        <location evidence="1">Membrane</location>
        <topology evidence="1">Multi-pass membrane protein</topology>
    </subcellularLocation>
</comment>
<feature type="transmembrane region" description="Helical" evidence="9">
    <location>
        <begin position="97"/>
        <end position="117"/>
    </location>
</feature>
<name>A0A196S6R7_BLAHN</name>